<dbReference type="PROSITE" id="PS51891">
    <property type="entry name" value="CENP_V_GFA"/>
    <property type="match status" value="1"/>
</dbReference>
<keyword evidence="7" id="KW-1185">Reference proteome</keyword>
<dbReference type="Proteomes" id="UP001229244">
    <property type="component" value="Unassembled WGS sequence"/>
</dbReference>
<keyword evidence="2" id="KW-0479">Metal-binding</keyword>
<name>A0AAE3VRE0_9HYPH</name>
<dbReference type="Pfam" id="PF04828">
    <property type="entry name" value="GFA"/>
    <property type="match status" value="1"/>
</dbReference>
<gene>
    <name evidence="6" type="ORF">J2S73_003416</name>
</gene>
<protein>
    <recommendedName>
        <fullName evidence="5">CENP-V/GFA domain-containing protein</fullName>
    </recommendedName>
</protein>
<reference evidence="6" key="1">
    <citation type="submission" date="2023-07" db="EMBL/GenBank/DDBJ databases">
        <title>Genomic Encyclopedia of Type Strains, Phase IV (KMG-IV): sequencing the most valuable type-strain genomes for metagenomic binning, comparative biology and taxonomic classification.</title>
        <authorList>
            <person name="Goeker M."/>
        </authorList>
    </citation>
    <scope>NUCLEOTIDE SEQUENCE</scope>
    <source>
        <strain evidence="6">DSM 21202</strain>
    </source>
</reference>
<dbReference type="AlphaFoldDB" id="A0AAE3VRE0"/>
<dbReference type="InterPro" id="IPR006913">
    <property type="entry name" value="CENP-V/GFA"/>
</dbReference>
<comment type="similarity">
    <text evidence="1">Belongs to the Gfa family.</text>
</comment>
<organism evidence="6 7">
    <name type="scientific">Amorphus orientalis</name>
    <dbReference type="NCBI Taxonomy" id="649198"/>
    <lineage>
        <taxon>Bacteria</taxon>
        <taxon>Pseudomonadati</taxon>
        <taxon>Pseudomonadota</taxon>
        <taxon>Alphaproteobacteria</taxon>
        <taxon>Hyphomicrobiales</taxon>
        <taxon>Amorphaceae</taxon>
        <taxon>Amorphus</taxon>
    </lineage>
</organism>
<dbReference type="PANTHER" id="PTHR33337:SF33">
    <property type="entry name" value="CENP-V_GFA DOMAIN-CONTAINING PROTEIN"/>
    <property type="match status" value="1"/>
</dbReference>
<comment type="caution">
    <text evidence="6">The sequence shown here is derived from an EMBL/GenBank/DDBJ whole genome shotgun (WGS) entry which is preliminary data.</text>
</comment>
<accession>A0AAE3VRE0</accession>
<feature type="domain" description="CENP-V/GFA" evidence="5">
    <location>
        <begin position="8"/>
        <end position="108"/>
    </location>
</feature>
<proteinExistence type="inferred from homology"/>
<evidence type="ECO:0000256" key="3">
    <source>
        <dbReference type="ARBA" id="ARBA00022833"/>
    </source>
</evidence>
<dbReference type="Gene3D" id="3.90.1590.10">
    <property type="entry name" value="glutathione-dependent formaldehyde- activating enzyme (gfa)"/>
    <property type="match status" value="1"/>
</dbReference>
<evidence type="ECO:0000259" key="5">
    <source>
        <dbReference type="PROSITE" id="PS51891"/>
    </source>
</evidence>
<dbReference type="PROSITE" id="PS51257">
    <property type="entry name" value="PROKAR_LIPOPROTEIN"/>
    <property type="match status" value="1"/>
</dbReference>
<evidence type="ECO:0000313" key="7">
    <source>
        <dbReference type="Proteomes" id="UP001229244"/>
    </source>
</evidence>
<dbReference type="EMBL" id="JAUSUL010000004">
    <property type="protein sequence ID" value="MDQ0316939.1"/>
    <property type="molecule type" value="Genomic_DNA"/>
</dbReference>
<dbReference type="InterPro" id="IPR011057">
    <property type="entry name" value="Mss4-like_sf"/>
</dbReference>
<dbReference type="GO" id="GO:0016846">
    <property type="term" value="F:carbon-sulfur lyase activity"/>
    <property type="evidence" value="ECO:0007669"/>
    <property type="project" value="InterPro"/>
</dbReference>
<dbReference type="GO" id="GO:0046872">
    <property type="term" value="F:metal ion binding"/>
    <property type="evidence" value="ECO:0007669"/>
    <property type="project" value="UniProtKB-KW"/>
</dbReference>
<evidence type="ECO:0000313" key="6">
    <source>
        <dbReference type="EMBL" id="MDQ0316939.1"/>
    </source>
</evidence>
<evidence type="ECO:0000256" key="2">
    <source>
        <dbReference type="ARBA" id="ARBA00022723"/>
    </source>
</evidence>
<keyword evidence="4" id="KW-0456">Lyase</keyword>
<evidence type="ECO:0000256" key="4">
    <source>
        <dbReference type="ARBA" id="ARBA00023239"/>
    </source>
</evidence>
<dbReference type="PANTHER" id="PTHR33337">
    <property type="entry name" value="GFA DOMAIN-CONTAINING PROTEIN"/>
    <property type="match status" value="1"/>
</dbReference>
<sequence length="158" mass="17364">MAREFDPLVGICRCGRTRFQVSAPPLITAACHCRGCQRMSASAFSLTAMVAATTFRVLEGEPVPAGVQGNGLAHFCCPHCKSWMFTRIDGVPEFVNVRPAMIDDPAWCVPFMETMTAERLSWARTPARHSYERFPSMEDLPGLMQAFSDHLAVNGGVP</sequence>
<keyword evidence="3" id="KW-0862">Zinc</keyword>
<evidence type="ECO:0000256" key="1">
    <source>
        <dbReference type="ARBA" id="ARBA00005495"/>
    </source>
</evidence>
<dbReference type="RefSeq" id="WP_306886833.1">
    <property type="nucleotide sequence ID" value="NZ_JAUSUL010000004.1"/>
</dbReference>
<dbReference type="SUPFAM" id="SSF51316">
    <property type="entry name" value="Mss4-like"/>
    <property type="match status" value="1"/>
</dbReference>